<gene>
    <name evidence="4" type="ORF">NWE54_25005</name>
</gene>
<dbReference type="InterPro" id="IPR028098">
    <property type="entry name" value="Glyco_trans_4-like_N"/>
</dbReference>
<dbReference type="Pfam" id="PF13439">
    <property type="entry name" value="Glyco_transf_4"/>
    <property type="match status" value="1"/>
</dbReference>
<keyword evidence="2 4" id="KW-0808">Transferase</keyword>
<name>A0A9E7ZN23_9HYPH</name>
<dbReference type="GO" id="GO:0016757">
    <property type="term" value="F:glycosyltransferase activity"/>
    <property type="evidence" value="ECO:0007669"/>
    <property type="project" value="UniProtKB-KW"/>
</dbReference>
<dbReference type="PANTHER" id="PTHR12526">
    <property type="entry name" value="GLYCOSYLTRANSFERASE"/>
    <property type="match status" value="1"/>
</dbReference>
<sequence>MAEGLIRRRELERKTMAGVTVLHVAPNLAQGGAERLLHLQATAARPGVEHRLALMENVAFFSTAGLNVTSLGFDLSSRAGSILRLAPAMKALRDLVVETRPSVVQGWLYYGAFLTLALKGYDIPIVWAIHNSTFPKFSSNPALYVVDRVLALASRSTPSRIIYCAESARCFHEGRGYSPRAGAVIENGVDSQRFQPDPIRGIEVRAKLGLDPSTLVVGLFGRNDPQKDIPGSLEAFAAFAHNRDDVRLLLAGRGMVEANRELHGLLEARNLSSKALLLGSVEDMEGLIAAVDVVMLGSRYGEALPMVLLEALASGKPIVATKVGDVVNLPVPSYALVAPGDPGALAGALAAVAAQAQAPRWSSAFAAVRDTYGLERCLDRYTKLYAHLAAGRPT</sequence>
<proteinExistence type="predicted"/>
<dbReference type="SUPFAM" id="SSF53756">
    <property type="entry name" value="UDP-Glycosyltransferase/glycogen phosphorylase"/>
    <property type="match status" value="1"/>
</dbReference>
<dbReference type="EC" id="2.4.-.-" evidence="4"/>
<organism evidence="4">
    <name type="scientific">Bosea sp. NBC_00436</name>
    <dbReference type="NCBI Taxonomy" id="2969620"/>
    <lineage>
        <taxon>Bacteria</taxon>
        <taxon>Pseudomonadati</taxon>
        <taxon>Pseudomonadota</taxon>
        <taxon>Alphaproteobacteria</taxon>
        <taxon>Hyphomicrobiales</taxon>
        <taxon>Boseaceae</taxon>
        <taxon>Bosea</taxon>
    </lineage>
</organism>
<keyword evidence="1 4" id="KW-0328">Glycosyltransferase</keyword>
<reference evidence="4" key="1">
    <citation type="submission" date="2022-08" db="EMBL/GenBank/DDBJ databases">
        <title>Complete Genome Sequences of 2 Bosea sp. soil isolates.</title>
        <authorList>
            <person name="Alvarez Arevalo M."/>
            <person name="Sterndorff E.B."/>
            <person name="Faurdal D."/>
            <person name="Joergensen T.S."/>
            <person name="Weber T."/>
        </authorList>
    </citation>
    <scope>NUCLEOTIDE SEQUENCE</scope>
    <source>
        <strain evidence="4">NBC_00436</strain>
    </source>
</reference>
<evidence type="ECO:0000256" key="2">
    <source>
        <dbReference type="ARBA" id="ARBA00022679"/>
    </source>
</evidence>
<dbReference type="EMBL" id="CP102774">
    <property type="protein sequence ID" value="UZF86974.1"/>
    <property type="molecule type" value="Genomic_DNA"/>
</dbReference>
<dbReference type="Pfam" id="PF13692">
    <property type="entry name" value="Glyco_trans_1_4"/>
    <property type="match status" value="1"/>
</dbReference>
<evidence type="ECO:0000256" key="1">
    <source>
        <dbReference type="ARBA" id="ARBA00022676"/>
    </source>
</evidence>
<accession>A0A9E7ZN23</accession>
<evidence type="ECO:0000259" key="3">
    <source>
        <dbReference type="Pfam" id="PF13439"/>
    </source>
</evidence>
<dbReference type="AlphaFoldDB" id="A0A9E7ZN23"/>
<protein>
    <submittedName>
        <fullName evidence="4">Glycosyltransferase</fullName>
        <ecNumber evidence="4">2.4.-.-</ecNumber>
    </submittedName>
</protein>
<feature type="domain" description="Glycosyltransferase subfamily 4-like N-terminal" evidence="3">
    <location>
        <begin position="44"/>
        <end position="193"/>
    </location>
</feature>
<dbReference type="Gene3D" id="3.40.50.2000">
    <property type="entry name" value="Glycogen Phosphorylase B"/>
    <property type="match status" value="2"/>
</dbReference>
<dbReference type="PANTHER" id="PTHR12526:SF510">
    <property type="entry name" value="D-INOSITOL 3-PHOSPHATE GLYCOSYLTRANSFERASE"/>
    <property type="match status" value="1"/>
</dbReference>
<evidence type="ECO:0000313" key="4">
    <source>
        <dbReference type="EMBL" id="UZF86974.1"/>
    </source>
</evidence>